<dbReference type="PROSITE" id="PS51352">
    <property type="entry name" value="THIOREDOXIN_2"/>
    <property type="match status" value="1"/>
</dbReference>
<dbReference type="PANTHER" id="PTHR43110">
    <property type="entry name" value="THIOL PEROXIDASE"/>
    <property type="match status" value="1"/>
</dbReference>
<keyword evidence="2" id="KW-0049">Antioxidant</keyword>
<keyword evidence="4" id="KW-0676">Redox-active center</keyword>
<keyword evidence="3" id="KW-1015">Disulfide bond</keyword>
<dbReference type="Pfam" id="PF00578">
    <property type="entry name" value="AhpC-TSA"/>
    <property type="match status" value="1"/>
</dbReference>
<gene>
    <name evidence="7" type="ORF">SAMN04488569_101735</name>
</gene>
<keyword evidence="8" id="KW-1185">Reference proteome</keyword>
<organism evidence="7 8">
    <name type="scientific">Marinilactibacillus piezotolerans</name>
    <dbReference type="NCBI Taxonomy" id="258723"/>
    <lineage>
        <taxon>Bacteria</taxon>
        <taxon>Bacillati</taxon>
        <taxon>Bacillota</taxon>
        <taxon>Bacilli</taxon>
        <taxon>Lactobacillales</taxon>
        <taxon>Carnobacteriaceae</taxon>
        <taxon>Marinilactibacillus</taxon>
    </lineage>
</organism>
<dbReference type="Proteomes" id="UP000199589">
    <property type="component" value="Unassembled WGS sequence"/>
</dbReference>
<evidence type="ECO:0000256" key="1">
    <source>
        <dbReference type="ARBA" id="ARBA00022559"/>
    </source>
</evidence>
<feature type="domain" description="Thioredoxin" evidence="6">
    <location>
        <begin position="17"/>
        <end position="164"/>
    </location>
</feature>
<accession>A0A1I3XXK2</accession>
<dbReference type="PANTHER" id="PTHR43110:SF1">
    <property type="entry name" value="THIOL PEROXIDASE"/>
    <property type="match status" value="1"/>
</dbReference>
<dbReference type="AlphaFoldDB" id="A0A1I3XXK2"/>
<evidence type="ECO:0000259" key="6">
    <source>
        <dbReference type="PROSITE" id="PS51352"/>
    </source>
</evidence>
<dbReference type="Gene3D" id="3.40.30.10">
    <property type="entry name" value="Glutaredoxin"/>
    <property type="match status" value="1"/>
</dbReference>
<dbReference type="RefSeq" id="WP_091897142.1">
    <property type="nucleotide sequence ID" value="NZ_FOSJ01000017.1"/>
</dbReference>
<evidence type="ECO:0000256" key="4">
    <source>
        <dbReference type="ARBA" id="ARBA00023284"/>
    </source>
</evidence>
<proteinExistence type="predicted"/>
<reference evidence="8" key="1">
    <citation type="submission" date="2016-10" db="EMBL/GenBank/DDBJ databases">
        <authorList>
            <person name="Varghese N."/>
            <person name="Submissions S."/>
        </authorList>
    </citation>
    <scope>NUCLEOTIDE SEQUENCE [LARGE SCALE GENOMIC DNA]</scope>
    <source>
        <strain evidence="8">DSM 16108</strain>
    </source>
</reference>
<evidence type="ECO:0000256" key="3">
    <source>
        <dbReference type="ARBA" id="ARBA00023157"/>
    </source>
</evidence>
<dbReference type="InterPro" id="IPR036249">
    <property type="entry name" value="Thioredoxin-like_sf"/>
</dbReference>
<name>A0A1I3XXK2_9LACT</name>
<evidence type="ECO:0000256" key="2">
    <source>
        <dbReference type="ARBA" id="ARBA00022862"/>
    </source>
</evidence>
<evidence type="ECO:0000313" key="8">
    <source>
        <dbReference type="Proteomes" id="UP000199589"/>
    </source>
</evidence>
<keyword evidence="1 7" id="KW-0575">Peroxidase</keyword>
<dbReference type="InterPro" id="IPR002065">
    <property type="entry name" value="TPX"/>
</dbReference>
<feature type="region of interest" description="Disordered" evidence="5">
    <location>
        <begin position="1"/>
        <end position="21"/>
    </location>
</feature>
<dbReference type="OrthoDB" id="9781543at2"/>
<dbReference type="InterPro" id="IPR000866">
    <property type="entry name" value="AhpC/TSA"/>
</dbReference>
<evidence type="ECO:0000256" key="5">
    <source>
        <dbReference type="SAM" id="MobiDB-lite"/>
    </source>
</evidence>
<dbReference type="GO" id="GO:0008379">
    <property type="term" value="F:thioredoxin peroxidase activity"/>
    <property type="evidence" value="ECO:0007669"/>
    <property type="project" value="InterPro"/>
</dbReference>
<dbReference type="STRING" id="258723.GCA_900169305_00138"/>
<sequence length="167" mass="18957">MDVMMKGKPLTTNSTVPAKGEQAPDFSLNDLNEKTISLSDYKGEVVLISTFPDINTSTCSRQTAKFNEMARTLNNTRILSISTNTKEEQRDWCSAKEIDMDLLHDNDRSFSKAYGLYVEEMDKTARAVFVLNREGQIVYREVVKEMSQDPNYEEAIAAARHEEAEMT</sequence>
<dbReference type="InterPro" id="IPR050455">
    <property type="entry name" value="Tpx_Peroxidase_subfamily"/>
</dbReference>
<evidence type="ECO:0000313" key="7">
    <source>
        <dbReference type="EMBL" id="SFK23791.1"/>
    </source>
</evidence>
<dbReference type="SUPFAM" id="SSF52833">
    <property type="entry name" value="Thioredoxin-like"/>
    <property type="match status" value="1"/>
</dbReference>
<protein>
    <submittedName>
        <fullName evidence="7">Thiol peroxidase (Atypical 2-Cys peroxiredoxin)</fullName>
    </submittedName>
</protein>
<keyword evidence="1 7" id="KW-0560">Oxidoreductase</keyword>
<dbReference type="EMBL" id="FOSJ01000017">
    <property type="protein sequence ID" value="SFK23791.1"/>
    <property type="molecule type" value="Genomic_DNA"/>
</dbReference>
<dbReference type="NCBIfam" id="NF001808">
    <property type="entry name" value="PRK00522.1"/>
    <property type="match status" value="1"/>
</dbReference>
<dbReference type="CDD" id="cd03014">
    <property type="entry name" value="PRX_Atyp2cys"/>
    <property type="match status" value="1"/>
</dbReference>
<dbReference type="InterPro" id="IPR013766">
    <property type="entry name" value="Thioredoxin_domain"/>
</dbReference>